<dbReference type="Gene3D" id="3.40.50.150">
    <property type="entry name" value="Vaccinia Virus protein VP39"/>
    <property type="match status" value="1"/>
</dbReference>
<evidence type="ECO:0000259" key="1">
    <source>
        <dbReference type="Pfam" id="PF13847"/>
    </source>
</evidence>
<sequence>MSPAVKEEYHLGEHEETLELFKLRNAQNCCSYLLPHLSSVSPSFRMLDLGCGPASITFDLANMFPNALIVGVDSSKQVISQNQAKSGKSSKHGNIEFRVGDMLEPLSFLQDSEMGTFDVVHEHAILIHMPDVPEALRQMRRMSRAVGGVIASRKGDMTSQILHPPCPENMALILKSYESSHGDASVGRKLVEYAMEAGWRREQIASSASILTNRTDEERRIYANSMLANLHDENSEMQKKAAEFGFGPGEVKKMQENLIRFVNAAYGSRLLICCEMLCFNSNSNSSPSIRNDAGRTL</sequence>
<dbReference type="SUPFAM" id="SSF53335">
    <property type="entry name" value="S-adenosyl-L-methionine-dependent methyltransferases"/>
    <property type="match status" value="1"/>
</dbReference>
<comment type="caution">
    <text evidence="2">The sequence shown here is derived from an EMBL/GenBank/DDBJ whole genome shotgun (WGS) entry which is preliminary data.</text>
</comment>
<dbReference type="InterPro" id="IPR025714">
    <property type="entry name" value="Methyltranfer_dom"/>
</dbReference>
<name>A0A9P4NGN9_9PEZI</name>
<organism evidence="2 3">
    <name type="scientific">Tothia fuscella</name>
    <dbReference type="NCBI Taxonomy" id="1048955"/>
    <lineage>
        <taxon>Eukaryota</taxon>
        <taxon>Fungi</taxon>
        <taxon>Dikarya</taxon>
        <taxon>Ascomycota</taxon>
        <taxon>Pezizomycotina</taxon>
        <taxon>Dothideomycetes</taxon>
        <taxon>Pleosporomycetidae</taxon>
        <taxon>Venturiales</taxon>
        <taxon>Cylindrosympodiaceae</taxon>
        <taxon>Tothia</taxon>
    </lineage>
</organism>
<dbReference type="AlphaFoldDB" id="A0A9P4NGN9"/>
<accession>A0A9P4NGN9</accession>
<evidence type="ECO:0000313" key="3">
    <source>
        <dbReference type="Proteomes" id="UP000800235"/>
    </source>
</evidence>
<keyword evidence="2" id="KW-0489">Methyltransferase</keyword>
<dbReference type="PANTHER" id="PTHR43861:SF1">
    <property type="entry name" value="TRANS-ACONITATE 2-METHYLTRANSFERASE"/>
    <property type="match status" value="1"/>
</dbReference>
<dbReference type="CDD" id="cd02440">
    <property type="entry name" value="AdoMet_MTases"/>
    <property type="match status" value="1"/>
</dbReference>
<keyword evidence="2" id="KW-0808">Transferase</keyword>
<keyword evidence="3" id="KW-1185">Reference proteome</keyword>
<dbReference type="InterPro" id="IPR029063">
    <property type="entry name" value="SAM-dependent_MTases_sf"/>
</dbReference>
<dbReference type="EMBL" id="MU007105">
    <property type="protein sequence ID" value="KAF2420956.1"/>
    <property type="molecule type" value="Genomic_DNA"/>
</dbReference>
<dbReference type="PANTHER" id="PTHR43861">
    <property type="entry name" value="TRANS-ACONITATE 2-METHYLTRANSFERASE-RELATED"/>
    <property type="match status" value="1"/>
</dbReference>
<dbReference type="OrthoDB" id="10017101at2759"/>
<evidence type="ECO:0000313" key="2">
    <source>
        <dbReference type="EMBL" id="KAF2420956.1"/>
    </source>
</evidence>
<dbReference type="GO" id="GO:0032259">
    <property type="term" value="P:methylation"/>
    <property type="evidence" value="ECO:0007669"/>
    <property type="project" value="UniProtKB-KW"/>
</dbReference>
<protein>
    <submittedName>
        <fullName evidence="2">S-adenosyl-L-methionine-dependent methyltransferase</fullName>
    </submittedName>
</protein>
<feature type="domain" description="Methyltransferase" evidence="1">
    <location>
        <begin position="44"/>
        <end position="153"/>
    </location>
</feature>
<proteinExistence type="predicted"/>
<gene>
    <name evidence="2" type="ORF">EJ08DRAFT_641856</name>
</gene>
<reference evidence="2" key="1">
    <citation type="journal article" date="2020" name="Stud. Mycol.">
        <title>101 Dothideomycetes genomes: a test case for predicting lifestyles and emergence of pathogens.</title>
        <authorList>
            <person name="Haridas S."/>
            <person name="Albert R."/>
            <person name="Binder M."/>
            <person name="Bloem J."/>
            <person name="Labutti K."/>
            <person name="Salamov A."/>
            <person name="Andreopoulos B."/>
            <person name="Baker S."/>
            <person name="Barry K."/>
            <person name="Bills G."/>
            <person name="Bluhm B."/>
            <person name="Cannon C."/>
            <person name="Castanera R."/>
            <person name="Culley D."/>
            <person name="Daum C."/>
            <person name="Ezra D."/>
            <person name="Gonzalez J."/>
            <person name="Henrissat B."/>
            <person name="Kuo A."/>
            <person name="Liang C."/>
            <person name="Lipzen A."/>
            <person name="Lutzoni F."/>
            <person name="Magnuson J."/>
            <person name="Mondo S."/>
            <person name="Nolan M."/>
            <person name="Ohm R."/>
            <person name="Pangilinan J."/>
            <person name="Park H.-J."/>
            <person name="Ramirez L."/>
            <person name="Alfaro M."/>
            <person name="Sun H."/>
            <person name="Tritt A."/>
            <person name="Yoshinaga Y."/>
            <person name="Zwiers L.-H."/>
            <person name="Turgeon B."/>
            <person name="Goodwin S."/>
            <person name="Spatafora J."/>
            <person name="Crous P."/>
            <person name="Grigoriev I."/>
        </authorList>
    </citation>
    <scope>NUCLEOTIDE SEQUENCE</scope>
    <source>
        <strain evidence="2">CBS 130266</strain>
    </source>
</reference>
<dbReference type="Proteomes" id="UP000800235">
    <property type="component" value="Unassembled WGS sequence"/>
</dbReference>
<dbReference type="Pfam" id="PF13847">
    <property type="entry name" value="Methyltransf_31"/>
    <property type="match status" value="1"/>
</dbReference>
<dbReference type="GO" id="GO:0008168">
    <property type="term" value="F:methyltransferase activity"/>
    <property type="evidence" value="ECO:0007669"/>
    <property type="project" value="UniProtKB-KW"/>
</dbReference>